<feature type="transmembrane region" description="Helical" evidence="1">
    <location>
        <begin position="64"/>
        <end position="83"/>
    </location>
</feature>
<dbReference type="GO" id="GO:0000272">
    <property type="term" value="P:polysaccharide catabolic process"/>
    <property type="evidence" value="ECO:0007669"/>
    <property type="project" value="InterPro"/>
</dbReference>
<evidence type="ECO:0000256" key="1">
    <source>
        <dbReference type="SAM" id="Phobius"/>
    </source>
</evidence>
<dbReference type="CDD" id="cd14256">
    <property type="entry name" value="Dockerin_I"/>
    <property type="match status" value="1"/>
</dbReference>
<evidence type="ECO:0000313" key="3">
    <source>
        <dbReference type="Proteomes" id="UP000187735"/>
    </source>
</evidence>
<dbReference type="InterPro" id="IPR002105">
    <property type="entry name" value="Dockerin_1_rpt"/>
</dbReference>
<dbReference type="RefSeq" id="WP_077026045.1">
    <property type="nucleotide sequence ID" value="NZ_CP017641.1"/>
</dbReference>
<proteinExistence type="predicted"/>
<keyword evidence="1" id="KW-0812">Transmembrane</keyword>
<dbReference type="GO" id="GO:0004553">
    <property type="term" value="F:hydrolase activity, hydrolyzing O-glycosyl compounds"/>
    <property type="evidence" value="ECO:0007669"/>
    <property type="project" value="InterPro"/>
</dbReference>
<evidence type="ECO:0000313" key="2">
    <source>
        <dbReference type="EMBL" id="APZ94786.1"/>
    </source>
</evidence>
<dbReference type="InterPro" id="IPR018247">
    <property type="entry name" value="EF_Hand_1_Ca_BS"/>
</dbReference>
<dbReference type="KEGG" id="fmr:Fuma_04425"/>
<keyword evidence="1" id="KW-1133">Transmembrane helix</keyword>
<sequence>MSDTNMSQTPEDQLPQEVVAELRKRLKSPVTVPSNIDEAILADARAVLMSSSTLDRRRFGWRRWTLGIVSVGSLAAALVIAILPQNPMGEGPAIATRDAAKSVSDQVTSSSAIERTGLKEDFDQNGSVNILDALALARRISDANDHSADQLSAGDLNSDGVVDRSDVDLIAMTAVML</sequence>
<keyword evidence="1" id="KW-0472">Membrane</keyword>
<dbReference type="SUPFAM" id="SSF63446">
    <property type="entry name" value="Type I dockerin domain"/>
    <property type="match status" value="1"/>
</dbReference>
<dbReference type="PROSITE" id="PS00018">
    <property type="entry name" value="EF_HAND_1"/>
    <property type="match status" value="1"/>
</dbReference>
<evidence type="ECO:0008006" key="4">
    <source>
        <dbReference type="Google" id="ProtNLM"/>
    </source>
</evidence>
<organism evidence="2 3">
    <name type="scientific">Fuerstiella marisgermanici</name>
    <dbReference type="NCBI Taxonomy" id="1891926"/>
    <lineage>
        <taxon>Bacteria</taxon>
        <taxon>Pseudomonadati</taxon>
        <taxon>Planctomycetota</taxon>
        <taxon>Planctomycetia</taxon>
        <taxon>Planctomycetales</taxon>
        <taxon>Planctomycetaceae</taxon>
        <taxon>Fuerstiella</taxon>
    </lineage>
</organism>
<dbReference type="EMBL" id="CP017641">
    <property type="protein sequence ID" value="APZ94786.1"/>
    <property type="molecule type" value="Genomic_DNA"/>
</dbReference>
<protein>
    <recommendedName>
        <fullName evidence="4">Dockerin domain-containing protein</fullName>
    </recommendedName>
</protein>
<dbReference type="STRING" id="1891926.Fuma_04425"/>
<dbReference type="AlphaFoldDB" id="A0A1P8WL54"/>
<gene>
    <name evidence="2" type="ORF">Fuma_04425</name>
</gene>
<dbReference type="Proteomes" id="UP000187735">
    <property type="component" value="Chromosome"/>
</dbReference>
<reference evidence="2 3" key="1">
    <citation type="journal article" date="2016" name="Front. Microbiol.">
        <title>Fuerstia marisgermanicae gen. nov., sp. nov., an Unusual Member of the Phylum Planctomycetes from the German Wadden Sea.</title>
        <authorList>
            <person name="Kohn T."/>
            <person name="Heuer A."/>
            <person name="Jogler M."/>
            <person name="Vollmers J."/>
            <person name="Boedeker C."/>
            <person name="Bunk B."/>
            <person name="Rast P."/>
            <person name="Borchert D."/>
            <person name="Glockner I."/>
            <person name="Freese H.M."/>
            <person name="Klenk H.P."/>
            <person name="Overmann J."/>
            <person name="Kaster A.K."/>
            <person name="Rohde M."/>
            <person name="Wiegand S."/>
            <person name="Jogler C."/>
        </authorList>
    </citation>
    <scope>NUCLEOTIDE SEQUENCE [LARGE SCALE GENOMIC DNA]</scope>
    <source>
        <strain evidence="2 3">NH11</strain>
    </source>
</reference>
<dbReference type="InterPro" id="IPR036439">
    <property type="entry name" value="Dockerin_dom_sf"/>
</dbReference>
<accession>A0A1P8WL54</accession>
<keyword evidence="3" id="KW-1185">Reference proteome</keyword>
<dbReference type="Pfam" id="PF00404">
    <property type="entry name" value="Dockerin_1"/>
    <property type="match status" value="1"/>
</dbReference>
<dbReference type="Gene3D" id="1.10.1330.10">
    <property type="entry name" value="Dockerin domain"/>
    <property type="match status" value="1"/>
</dbReference>
<name>A0A1P8WL54_9PLAN</name>